<dbReference type="GeneID" id="9803299"/>
<keyword evidence="1" id="KW-1133">Transmembrane helix</keyword>
<dbReference type="EMBL" id="WUAV01000004">
    <property type="protein sequence ID" value="KAF1756377.1"/>
    <property type="molecule type" value="Genomic_DNA"/>
</dbReference>
<keyword evidence="1" id="KW-0812">Transmembrane</keyword>
<name>A0A6A5GM69_CAERE</name>
<comment type="caution">
    <text evidence="2">The sequence shown here is derived from an EMBL/GenBank/DDBJ whole genome shotgun (WGS) entry which is preliminary data.</text>
</comment>
<keyword evidence="1" id="KW-0472">Membrane</keyword>
<gene>
    <name evidence="2" type="ORF">GCK72_012830</name>
</gene>
<proteinExistence type="predicted"/>
<dbReference type="InterPro" id="IPR019425">
    <property type="entry name" value="7TM_GPCR_serpentine_rcpt_Srt"/>
</dbReference>
<evidence type="ECO:0000313" key="3">
    <source>
        <dbReference type="Proteomes" id="UP000483820"/>
    </source>
</evidence>
<feature type="transmembrane region" description="Helical" evidence="1">
    <location>
        <begin position="35"/>
        <end position="59"/>
    </location>
</feature>
<dbReference type="PANTHER" id="PTHR23021">
    <property type="entry name" value="SERPENTINE RECEPTOR, CLASS T"/>
    <property type="match status" value="1"/>
</dbReference>
<dbReference type="KEGG" id="crq:GCK72_012830"/>
<sequence length="332" mass="38028">MERLIRYGSVDAIPYYNCSWKTSEEWNELGLKRPVLGWFLVLFGGTVEVLYLPILYIIFKTKLIRYACYKLIVFLALTDMSATVCSSIISGILYIQGAVFCTYPTFEYIAGGFAINTWCMACAINISLFTNRVCSIAFHEYIDVIEGKLTYFSMVISGIYGMYILFFTPIICFNSVALAWISEPLSEREESQEADEMYDNEWQSWNNYLFVAIMFFLYITYCVLVKKLAHGQKSKKSRAIFIQCAVICFFNTVTALVYNALSLMTPAPWIVLLGQLCWSINHGCPAIIYLTMNETIRNSFLQLFCRHKVSKVETTNSGHNTHPITVSHQHVI</sequence>
<feature type="transmembrane region" description="Helical" evidence="1">
    <location>
        <begin position="208"/>
        <end position="228"/>
    </location>
</feature>
<dbReference type="SUPFAM" id="SSF81321">
    <property type="entry name" value="Family A G protein-coupled receptor-like"/>
    <property type="match status" value="1"/>
</dbReference>
<dbReference type="Proteomes" id="UP000483820">
    <property type="component" value="Chromosome IV"/>
</dbReference>
<dbReference type="RefSeq" id="XP_053584207.1">
    <property type="nucleotide sequence ID" value="XM_053729435.1"/>
</dbReference>
<feature type="transmembrane region" description="Helical" evidence="1">
    <location>
        <begin position="108"/>
        <end position="130"/>
    </location>
</feature>
<organism evidence="2 3">
    <name type="scientific">Caenorhabditis remanei</name>
    <name type="common">Caenorhabditis vulgaris</name>
    <dbReference type="NCBI Taxonomy" id="31234"/>
    <lineage>
        <taxon>Eukaryota</taxon>
        <taxon>Metazoa</taxon>
        <taxon>Ecdysozoa</taxon>
        <taxon>Nematoda</taxon>
        <taxon>Chromadorea</taxon>
        <taxon>Rhabditida</taxon>
        <taxon>Rhabditina</taxon>
        <taxon>Rhabditomorpha</taxon>
        <taxon>Rhabditoidea</taxon>
        <taxon>Rhabditidae</taxon>
        <taxon>Peloderinae</taxon>
        <taxon>Caenorhabditis</taxon>
    </lineage>
</organism>
<dbReference type="PANTHER" id="PTHR23021:SF31">
    <property type="entry name" value="SERPENTINE RECEPTOR, CLASS T"/>
    <property type="match status" value="1"/>
</dbReference>
<dbReference type="Gene3D" id="1.20.1070.10">
    <property type="entry name" value="Rhodopsin 7-helix transmembrane proteins"/>
    <property type="match status" value="1"/>
</dbReference>
<accession>A0A6A5GM69</accession>
<dbReference type="AlphaFoldDB" id="A0A6A5GM69"/>
<evidence type="ECO:0000313" key="2">
    <source>
        <dbReference type="EMBL" id="KAF1756377.1"/>
    </source>
</evidence>
<feature type="transmembrane region" description="Helical" evidence="1">
    <location>
        <begin position="267"/>
        <end position="290"/>
    </location>
</feature>
<dbReference type="CTD" id="9803299"/>
<feature type="transmembrane region" description="Helical" evidence="1">
    <location>
        <begin position="71"/>
        <end position="96"/>
    </location>
</feature>
<feature type="transmembrane region" description="Helical" evidence="1">
    <location>
        <begin position="240"/>
        <end position="261"/>
    </location>
</feature>
<evidence type="ECO:0000256" key="1">
    <source>
        <dbReference type="SAM" id="Phobius"/>
    </source>
</evidence>
<feature type="transmembrane region" description="Helical" evidence="1">
    <location>
        <begin position="151"/>
        <end position="181"/>
    </location>
</feature>
<reference evidence="2 3" key="1">
    <citation type="submission" date="2019-12" db="EMBL/GenBank/DDBJ databases">
        <title>Chromosome-level assembly of the Caenorhabditis remanei genome.</title>
        <authorList>
            <person name="Teterina A.A."/>
            <person name="Willis J.H."/>
            <person name="Phillips P.C."/>
        </authorList>
    </citation>
    <scope>NUCLEOTIDE SEQUENCE [LARGE SCALE GENOMIC DNA]</scope>
    <source>
        <strain evidence="2 3">PX506</strain>
        <tissue evidence="2">Whole organism</tissue>
    </source>
</reference>
<protein>
    <submittedName>
        <fullName evidence="2">Uncharacterized protein</fullName>
    </submittedName>
</protein>
<dbReference type="Pfam" id="PF10321">
    <property type="entry name" value="7TM_GPCR_Srt"/>
    <property type="match status" value="1"/>
</dbReference>